<dbReference type="EMBL" id="JNFF01000117">
    <property type="protein sequence ID" value="KEQ28106.1"/>
    <property type="molecule type" value="Genomic_DNA"/>
</dbReference>
<dbReference type="Pfam" id="PF07584">
    <property type="entry name" value="BatA"/>
    <property type="match status" value="1"/>
</dbReference>
<dbReference type="InterPro" id="IPR011933">
    <property type="entry name" value="Double_TM_dom"/>
</dbReference>
<keyword evidence="4" id="KW-1185">Reference proteome</keyword>
<evidence type="ECO:0000313" key="4">
    <source>
        <dbReference type="Proteomes" id="UP000028007"/>
    </source>
</evidence>
<feature type="domain" description="Aerotolerance regulator N-terminal" evidence="2">
    <location>
        <begin position="1"/>
        <end position="76"/>
    </location>
</feature>
<evidence type="ECO:0000259" key="2">
    <source>
        <dbReference type="Pfam" id="PF07584"/>
    </source>
</evidence>
<feature type="transmembrane region" description="Helical" evidence="1">
    <location>
        <begin position="56"/>
        <end position="74"/>
    </location>
</feature>
<dbReference type="PANTHER" id="PTHR37464:SF1">
    <property type="entry name" value="BLL2463 PROTEIN"/>
    <property type="match status" value="1"/>
</dbReference>
<name>A0A081PBN3_9SPHI</name>
<gene>
    <name evidence="3" type="ORF">N180_00260</name>
</gene>
<dbReference type="PANTHER" id="PTHR37464">
    <property type="entry name" value="BLL2463 PROTEIN"/>
    <property type="match status" value="1"/>
</dbReference>
<accession>A0A081PBN3</accession>
<comment type="caution">
    <text evidence="3">The sequence shown here is derived from an EMBL/GenBank/DDBJ whole genome shotgun (WGS) entry which is preliminary data.</text>
</comment>
<keyword evidence="1" id="KW-0812">Transmembrane</keyword>
<feature type="transmembrane region" description="Helical" evidence="1">
    <location>
        <begin position="6"/>
        <end position="24"/>
    </location>
</feature>
<dbReference type="OrthoDB" id="890881at2"/>
<organism evidence="3 4">
    <name type="scientific">Pedobacter antarcticus 4BY</name>
    <dbReference type="NCBI Taxonomy" id="1358423"/>
    <lineage>
        <taxon>Bacteria</taxon>
        <taxon>Pseudomonadati</taxon>
        <taxon>Bacteroidota</taxon>
        <taxon>Sphingobacteriia</taxon>
        <taxon>Sphingobacteriales</taxon>
        <taxon>Sphingobacteriaceae</taxon>
        <taxon>Pedobacter</taxon>
    </lineage>
</organism>
<dbReference type="eggNOG" id="COG1572">
    <property type="taxonomic scope" value="Bacteria"/>
</dbReference>
<proteinExistence type="predicted"/>
<keyword evidence="1" id="KW-1133">Transmembrane helix</keyword>
<keyword evidence="1" id="KW-0472">Membrane</keyword>
<dbReference type="Proteomes" id="UP000028007">
    <property type="component" value="Unassembled WGS sequence"/>
</dbReference>
<dbReference type="AlphaFoldDB" id="A0A081PBN3"/>
<dbReference type="RefSeq" id="WP_037444642.1">
    <property type="nucleotide sequence ID" value="NZ_JNFF01000117.1"/>
</dbReference>
<sequence>MQFLYPIGLLALAGMLIPLLIHLWNIKQGKTLKIGSIALLGESSPLSSRSYKLTDLLLLLLRLLILLFIAFLIAKPFLNRNDKRTADKGWILLKKQQLVPVYQEHGKTIDSLLKAGYSIHDLSPGFQQISLKNTSNSINSIDTLSVGYFNLLQVLDQQKKTGFRTVVFADQRLEEFGEVMPSLNIDLKWISLPSKDTVATWTSDLITGEYEAVSTPGSTVYTKVPSAVKQVNIMVNAGNYPKDARYIRAAVQAYSKYSKSNIILSDYQPGRIETADVLIWFSESQVPEQTLSGMKKGGKVFSYKPGKSEAINSTFHFADMGAGNTPVIHLNRRINAAADTGVPVWTDSFGSTVLSKSEHKNVIEYGYYSRLNPDWSDLVWSSQFVKRLIPLLIDNSEQQDKNGFVRSAKDQRTFKPDFKKIRAADLKNSDLGGPEEQVKNRVKQASLENYIWVVLLVLLCAERFLSFRKFKNLNNG</sequence>
<dbReference type="InterPro" id="IPR024163">
    <property type="entry name" value="Aerotolerance_reg_N"/>
</dbReference>
<reference evidence="3 4" key="1">
    <citation type="journal article" date="1992" name="Int. J. Syst. Bacteriol.">
        <title>Sphingobacterium antarcticus sp. nov. a Psychrotrophic Bacterium from the Soils of Schirmacher Oasis, Antarctica.</title>
        <authorList>
            <person name="Shivaji S."/>
            <person name="Ray M.K."/>
            <person name="Rao N.S."/>
            <person name="Saiserr L."/>
            <person name="Jagannadham M.V."/>
            <person name="Kumar G.S."/>
            <person name="Reddy G."/>
            <person name="Bhargava P.M."/>
        </authorList>
    </citation>
    <scope>NUCLEOTIDE SEQUENCE [LARGE SCALE GENOMIC DNA]</scope>
    <source>
        <strain evidence="3 4">4BY</strain>
    </source>
</reference>
<protein>
    <recommendedName>
        <fullName evidence="2">Aerotolerance regulator N-terminal domain-containing protein</fullName>
    </recommendedName>
</protein>
<evidence type="ECO:0000313" key="3">
    <source>
        <dbReference type="EMBL" id="KEQ28106.1"/>
    </source>
</evidence>
<dbReference type="NCBIfam" id="TIGR02226">
    <property type="entry name" value="two_anch"/>
    <property type="match status" value="1"/>
</dbReference>
<evidence type="ECO:0000256" key="1">
    <source>
        <dbReference type="SAM" id="Phobius"/>
    </source>
</evidence>